<protein>
    <recommendedName>
        <fullName evidence="1">Tf2-1-like SH3-like domain-containing protein</fullName>
    </recommendedName>
</protein>
<feature type="domain" description="Tf2-1-like SH3-like" evidence="1">
    <location>
        <begin position="15"/>
        <end position="70"/>
    </location>
</feature>
<feature type="non-terminal residue" evidence="2">
    <location>
        <position position="1"/>
    </location>
</feature>
<reference evidence="2 3" key="1">
    <citation type="submission" date="2018-03" db="EMBL/GenBank/DDBJ databases">
        <title>Genomes of Pezizomycetes fungi and the evolution of truffles.</title>
        <authorList>
            <person name="Murat C."/>
            <person name="Payen T."/>
            <person name="Noel B."/>
            <person name="Kuo A."/>
            <person name="Martin F.M."/>
        </authorList>
    </citation>
    <scope>NUCLEOTIDE SEQUENCE [LARGE SCALE GENOMIC DNA]</scope>
    <source>
        <strain evidence="2">091103-1</strain>
    </source>
</reference>
<dbReference type="EMBL" id="PYWC01000096">
    <property type="protein sequence ID" value="PWW72713.1"/>
    <property type="molecule type" value="Genomic_DNA"/>
</dbReference>
<sequence>NKQELLPPLLRNCNQVLLSTKNICIFRPQKKLDPKEIWLYTIKAVVGSCVYCVDLPGKLDIHSVLLINLLE</sequence>
<comment type="caution">
    <text evidence="2">The sequence shown here is derived from an EMBL/GenBank/DDBJ whole genome shotgun (WGS) entry which is preliminary data.</text>
</comment>
<evidence type="ECO:0000259" key="1">
    <source>
        <dbReference type="Pfam" id="PF24626"/>
    </source>
</evidence>
<keyword evidence="3" id="KW-1185">Reference proteome</keyword>
<dbReference type="Proteomes" id="UP000246991">
    <property type="component" value="Unassembled WGS sequence"/>
</dbReference>
<feature type="non-terminal residue" evidence="2">
    <location>
        <position position="71"/>
    </location>
</feature>
<dbReference type="InterPro" id="IPR056924">
    <property type="entry name" value="SH3_Tf2-1"/>
</dbReference>
<proteinExistence type="predicted"/>
<dbReference type="OrthoDB" id="5101518at2759"/>
<gene>
    <name evidence="2" type="ORF">C7212DRAFT_138465</name>
</gene>
<accession>A0A317SE68</accession>
<organism evidence="2 3">
    <name type="scientific">Tuber magnatum</name>
    <name type="common">white Piedmont truffle</name>
    <dbReference type="NCBI Taxonomy" id="42249"/>
    <lineage>
        <taxon>Eukaryota</taxon>
        <taxon>Fungi</taxon>
        <taxon>Dikarya</taxon>
        <taxon>Ascomycota</taxon>
        <taxon>Pezizomycotina</taxon>
        <taxon>Pezizomycetes</taxon>
        <taxon>Pezizales</taxon>
        <taxon>Tuberaceae</taxon>
        <taxon>Tuber</taxon>
    </lineage>
</organism>
<evidence type="ECO:0000313" key="3">
    <source>
        <dbReference type="Proteomes" id="UP000246991"/>
    </source>
</evidence>
<dbReference type="Pfam" id="PF24626">
    <property type="entry name" value="SH3_Tf2-1"/>
    <property type="match status" value="1"/>
</dbReference>
<name>A0A317SE68_9PEZI</name>
<dbReference type="AlphaFoldDB" id="A0A317SE68"/>
<evidence type="ECO:0000313" key="2">
    <source>
        <dbReference type="EMBL" id="PWW72713.1"/>
    </source>
</evidence>